<reference evidence="1" key="1">
    <citation type="submission" date="2018-05" db="EMBL/GenBank/DDBJ databases">
        <authorList>
            <person name="Lanie J.A."/>
            <person name="Ng W.-L."/>
            <person name="Kazmierczak K.M."/>
            <person name="Andrzejewski T.M."/>
            <person name="Davidsen T.M."/>
            <person name="Wayne K.J."/>
            <person name="Tettelin H."/>
            <person name="Glass J.I."/>
            <person name="Rusch D."/>
            <person name="Podicherti R."/>
            <person name="Tsui H.-C.T."/>
            <person name="Winkler M.E."/>
        </authorList>
    </citation>
    <scope>NUCLEOTIDE SEQUENCE</scope>
</reference>
<dbReference type="EMBL" id="UINC01001242">
    <property type="protein sequence ID" value="SUZ75365.1"/>
    <property type="molecule type" value="Genomic_DNA"/>
</dbReference>
<dbReference type="AlphaFoldDB" id="A0A381Q7R1"/>
<accession>A0A381Q7R1</accession>
<organism evidence="1">
    <name type="scientific">marine metagenome</name>
    <dbReference type="NCBI Taxonomy" id="408172"/>
    <lineage>
        <taxon>unclassified sequences</taxon>
        <taxon>metagenomes</taxon>
        <taxon>ecological metagenomes</taxon>
    </lineage>
</organism>
<sequence>MIVAVVMIAIRFKKQVTVGEGNHQCDDC</sequence>
<evidence type="ECO:0000313" key="1">
    <source>
        <dbReference type="EMBL" id="SUZ75365.1"/>
    </source>
</evidence>
<proteinExistence type="predicted"/>
<name>A0A381Q7R1_9ZZZZ</name>
<protein>
    <submittedName>
        <fullName evidence="1">Uncharacterized protein</fullName>
    </submittedName>
</protein>
<gene>
    <name evidence="1" type="ORF">METZ01_LOCUS28219</name>
</gene>